<keyword evidence="10" id="KW-1185">Reference proteome</keyword>
<proteinExistence type="predicted"/>
<evidence type="ECO:0000259" key="7">
    <source>
        <dbReference type="Pfam" id="PF17797"/>
    </source>
</evidence>
<evidence type="ECO:0000256" key="4">
    <source>
        <dbReference type="ARBA" id="ARBA00022723"/>
    </source>
</evidence>
<protein>
    <recommendedName>
        <fullName evidence="11">PAP-associated domain-containing protein</fullName>
    </recommendedName>
</protein>
<dbReference type="GO" id="GO:1990817">
    <property type="term" value="F:poly(A) RNA polymerase activity"/>
    <property type="evidence" value="ECO:0007669"/>
    <property type="project" value="UniProtKB-ARBA"/>
</dbReference>
<comment type="cofactor">
    <cofactor evidence="1">
        <name>Mn(2+)</name>
        <dbReference type="ChEBI" id="CHEBI:29035"/>
    </cofactor>
</comment>
<dbReference type="PANTHER" id="PTHR12271:SF133">
    <property type="entry name" value="POLY(A) RNA POLYMERASE, MITOCHONDRIAL"/>
    <property type="match status" value="1"/>
</dbReference>
<dbReference type="InterPro" id="IPR041252">
    <property type="entry name" value="RL"/>
</dbReference>
<dbReference type="InterPro" id="IPR002058">
    <property type="entry name" value="PAP_assoc"/>
</dbReference>
<evidence type="ECO:0000313" key="10">
    <source>
        <dbReference type="Proteomes" id="UP000475862"/>
    </source>
</evidence>
<comment type="caution">
    <text evidence="9">The sequence shown here is derived from an EMBL/GenBank/DDBJ whole genome shotgun (WGS) entry which is preliminary data.</text>
</comment>
<dbReference type="InterPro" id="IPR054708">
    <property type="entry name" value="MTPAP-like_central"/>
</dbReference>
<evidence type="ECO:0000313" key="9">
    <source>
        <dbReference type="EMBL" id="KAE9545211.1"/>
    </source>
</evidence>
<evidence type="ECO:0000256" key="5">
    <source>
        <dbReference type="ARBA" id="ARBA00022842"/>
    </source>
</evidence>
<organism evidence="9 10">
    <name type="scientific">Aphis glycines</name>
    <name type="common">Soybean aphid</name>
    <dbReference type="NCBI Taxonomy" id="307491"/>
    <lineage>
        <taxon>Eukaryota</taxon>
        <taxon>Metazoa</taxon>
        <taxon>Ecdysozoa</taxon>
        <taxon>Arthropoda</taxon>
        <taxon>Hexapoda</taxon>
        <taxon>Insecta</taxon>
        <taxon>Pterygota</taxon>
        <taxon>Neoptera</taxon>
        <taxon>Paraneoptera</taxon>
        <taxon>Hemiptera</taxon>
        <taxon>Sternorrhyncha</taxon>
        <taxon>Aphidomorpha</taxon>
        <taxon>Aphidoidea</taxon>
        <taxon>Aphididae</taxon>
        <taxon>Aphidini</taxon>
        <taxon>Aphis</taxon>
        <taxon>Aphis</taxon>
    </lineage>
</organism>
<evidence type="ECO:0000256" key="1">
    <source>
        <dbReference type="ARBA" id="ARBA00001936"/>
    </source>
</evidence>
<dbReference type="CDD" id="cd05402">
    <property type="entry name" value="NT_PAP_TUTase"/>
    <property type="match status" value="1"/>
</dbReference>
<comment type="cofactor">
    <cofactor evidence="2">
        <name>Mg(2+)</name>
        <dbReference type="ChEBI" id="CHEBI:18420"/>
    </cofactor>
</comment>
<dbReference type="Pfam" id="PF22600">
    <property type="entry name" value="MTPAP-like_central"/>
    <property type="match status" value="1"/>
</dbReference>
<dbReference type="EMBL" id="VYZN01000001">
    <property type="protein sequence ID" value="KAE9545211.1"/>
    <property type="molecule type" value="Genomic_DNA"/>
</dbReference>
<dbReference type="GO" id="GO:0046872">
    <property type="term" value="F:metal ion binding"/>
    <property type="evidence" value="ECO:0007669"/>
    <property type="project" value="UniProtKB-KW"/>
</dbReference>
<dbReference type="Gene3D" id="3.30.460.10">
    <property type="entry name" value="Beta Polymerase, domain 2"/>
    <property type="match status" value="1"/>
</dbReference>
<reference evidence="9 10" key="1">
    <citation type="submission" date="2019-08" db="EMBL/GenBank/DDBJ databases">
        <title>The genome of the soybean aphid Biotype 1, its phylome, world population structure and adaptation to the North American continent.</title>
        <authorList>
            <person name="Giordano R."/>
            <person name="Donthu R.K."/>
            <person name="Hernandez A.G."/>
            <person name="Wright C.L."/>
            <person name="Zimin A.V."/>
        </authorList>
    </citation>
    <scope>NUCLEOTIDE SEQUENCE [LARGE SCALE GENOMIC DNA]</scope>
    <source>
        <tissue evidence="9">Whole aphids</tissue>
    </source>
</reference>
<dbReference type="SUPFAM" id="SSF81631">
    <property type="entry name" value="PAP/OAS1 substrate-binding domain"/>
    <property type="match status" value="1"/>
</dbReference>
<dbReference type="InterPro" id="IPR043519">
    <property type="entry name" value="NT_sf"/>
</dbReference>
<evidence type="ECO:0008006" key="11">
    <source>
        <dbReference type="Google" id="ProtNLM"/>
    </source>
</evidence>
<evidence type="ECO:0000259" key="8">
    <source>
        <dbReference type="Pfam" id="PF22600"/>
    </source>
</evidence>
<keyword evidence="3" id="KW-0808">Transferase</keyword>
<feature type="domain" description="Poly(A) RNA polymerase mitochondrial-like central palm" evidence="8">
    <location>
        <begin position="172"/>
        <end position="324"/>
    </location>
</feature>
<dbReference type="SUPFAM" id="SSF81301">
    <property type="entry name" value="Nucleotidyltransferase"/>
    <property type="match status" value="1"/>
</dbReference>
<feature type="domain" description="RL" evidence="7">
    <location>
        <begin position="45"/>
        <end position="110"/>
    </location>
</feature>
<keyword evidence="5" id="KW-0460">Magnesium</keyword>
<keyword evidence="4" id="KW-0479">Metal-binding</keyword>
<dbReference type="Proteomes" id="UP000475862">
    <property type="component" value="Unassembled WGS sequence"/>
</dbReference>
<evidence type="ECO:0000259" key="6">
    <source>
        <dbReference type="Pfam" id="PF03828"/>
    </source>
</evidence>
<dbReference type="AlphaFoldDB" id="A0A6G0U7W1"/>
<dbReference type="OrthoDB" id="434989at2759"/>
<accession>A0A6G0U7W1</accession>
<dbReference type="Gene3D" id="1.10.1410.10">
    <property type="match status" value="1"/>
</dbReference>
<sequence length="549" mass="63188">MNKTCSLRRLCNLHEYLIKQHRVIRYKSNTCNDLNSFVLYDKFICERRSQSKCSVLVQVSSENSISDLYSYCSKFGSIKNIFHYQLAGSNHFVLTEFEDQSAVNTLLDQSTHVKDSNVIAVRSPFLWFRSSASKKNSKLLSTDDKLNISFQINQTMIEPNIKNIGLEKLDSLSDQMLLLLKCTQLNDIGTRLRFLTAMQIENSLKGIFPLSKVLPFGSSVNSFGKIGSDIDLVLMDSEIKENKTSRLIYHGKCMSNSRTQIQRNIEILGDLLQLFLPGCSRVKRISQARVPIVKYSQDFVGVECDLAVSNETAVNMSELLYIFGNFDYRVRPLVFTVKMWAREINLTNDTPGRWITNFSLTLLVLFYLQQEKIIPDIQTLVKQASNSDVRITNEGINCTFLRDVSKLHKDVENKKTLDQLLLGFFEYFSTFDFNTNAISLNFGKTINKPEYSALYIVNPLEVHFNVSKNISSEEMERFRIELRNAAWIMESSLLNTNSFNLLDLFKGFDVNKKNQIVFEIQHQIKNSNRLVTVKDLFDDSQTQEDKRLT</sequence>
<gene>
    <name evidence="9" type="ORF">AGLY_000754</name>
</gene>
<evidence type="ECO:0000256" key="3">
    <source>
        <dbReference type="ARBA" id="ARBA00022679"/>
    </source>
</evidence>
<name>A0A6G0U7W1_APHGL</name>
<feature type="domain" description="PAP-associated" evidence="6">
    <location>
        <begin position="419"/>
        <end position="454"/>
    </location>
</feature>
<evidence type="ECO:0000256" key="2">
    <source>
        <dbReference type="ARBA" id="ARBA00001946"/>
    </source>
</evidence>
<dbReference type="Pfam" id="PF03828">
    <property type="entry name" value="PAP_assoc"/>
    <property type="match status" value="1"/>
</dbReference>
<dbReference type="Pfam" id="PF17797">
    <property type="entry name" value="RL"/>
    <property type="match status" value="1"/>
</dbReference>
<dbReference type="GO" id="GO:0031123">
    <property type="term" value="P:RNA 3'-end processing"/>
    <property type="evidence" value="ECO:0007669"/>
    <property type="project" value="TreeGrafter"/>
</dbReference>
<dbReference type="PANTHER" id="PTHR12271">
    <property type="entry name" value="POLY A POLYMERASE CID PAP -RELATED"/>
    <property type="match status" value="1"/>
</dbReference>